<dbReference type="EMBL" id="JANJQO010000147">
    <property type="protein sequence ID" value="KAJ2981177.1"/>
    <property type="molecule type" value="Genomic_DNA"/>
</dbReference>
<dbReference type="Proteomes" id="UP001143910">
    <property type="component" value="Unassembled WGS sequence"/>
</dbReference>
<accession>A0ACC1NPG7</accession>
<keyword evidence="2" id="KW-1185">Reference proteome</keyword>
<organism evidence="1 2">
    <name type="scientific">Zarea fungicola</name>
    <dbReference type="NCBI Taxonomy" id="93591"/>
    <lineage>
        <taxon>Eukaryota</taxon>
        <taxon>Fungi</taxon>
        <taxon>Dikarya</taxon>
        <taxon>Ascomycota</taxon>
        <taxon>Pezizomycotina</taxon>
        <taxon>Sordariomycetes</taxon>
        <taxon>Hypocreomycetidae</taxon>
        <taxon>Hypocreales</taxon>
        <taxon>Cordycipitaceae</taxon>
        <taxon>Zarea</taxon>
    </lineage>
</organism>
<evidence type="ECO:0000313" key="1">
    <source>
        <dbReference type="EMBL" id="KAJ2981177.1"/>
    </source>
</evidence>
<proteinExistence type="predicted"/>
<sequence>MPSVTHSEFGADTTGSQVAAVFPEAIRGKTILITGGNRNGLAFSAAQALVSQNPHRLILTGRSVAKVQECIDALQKDFPTVNYRLLEVDLSDQKSVRAAAARVLAWDDVPTIDLVINSAGVMGLNERTLTGDGVEMHLATNHVGHWLLNCLIMPKLIKAAGKNPRGMTRIVNISAASPRWGGMRWSDMTFDKKNKDLPTNEQPLTEVFEAWGYEDIPNSSYIPLDGYNRSKSANVLFGIGASKRLFDKYGIFATAVHPGVIHTELGRNFPQRVFDHFDELLKTGVFAFKSFEAGSSTALVAALDPKLGVGVGEAKEGVENWGSFLDDCQISEKASPLSVSTEAADRLWAYSEGLVGEKFEW</sequence>
<comment type="caution">
    <text evidence="1">The sequence shown here is derived from an EMBL/GenBank/DDBJ whole genome shotgun (WGS) entry which is preliminary data.</text>
</comment>
<protein>
    <submittedName>
        <fullName evidence="1">Uncharacterized protein</fullName>
    </submittedName>
</protein>
<evidence type="ECO:0000313" key="2">
    <source>
        <dbReference type="Proteomes" id="UP001143910"/>
    </source>
</evidence>
<name>A0ACC1NPG7_9HYPO</name>
<reference evidence="1" key="1">
    <citation type="submission" date="2022-08" db="EMBL/GenBank/DDBJ databases">
        <title>Genome Sequence of Lecanicillium fungicola.</title>
        <authorList>
            <person name="Buettner E."/>
        </authorList>
    </citation>
    <scope>NUCLEOTIDE SEQUENCE</scope>
    <source>
        <strain evidence="1">Babe33</strain>
    </source>
</reference>
<gene>
    <name evidence="1" type="ORF">NQ176_g2187</name>
</gene>